<accession>A0ABN4VDX3</accession>
<dbReference type="RefSeq" id="WP_076683909.1">
    <property type="nucleotide sequence ID" value="NZ_CP015588.1"/>
</dbReference>
<evidence type="ECO:0000256" key="2">
    <source>
        <dbReference type="ARBA" id="ARBA00023002"/>
    </source>
</evidence>
<dbReference type="PRINTS" id="PR00081">
    <property type="entry name" value="GDHRDH"/>
</dbReference>
<dbReference type="InterPro" id="IPR020904">
    <property type="entry name" value="Sc_DH/Rdtase_CS"/>
</dbReference>
<dbReference type="EMBL" id="CP015588">
    <property type="protein sequence ID" value="APY85671.1"/>
    <property type="molecule type" value="Genomic_DNA"/>
</dbReference>
<dbReference type="PANTHER" id="PTHR43658">
    <property type="entry name" value="SHORT-CHAIN DEHYDROGENASE/REDUCTASE"/>
    <property type="match status" value="1"/>
</dbReference>
<dbReference type="InterPro" id="IPR002347">
    <property type="entry name" value="SDR_fam"/>
</dbReference>
<dbReference type="Proteomes" id="UP000187191">
    <property type="component" value="Chromosome"/>
</dbReference>
<dbReference type="SUPFAM" id="SSF51735">
    <property type="entry name" value="NAD(P)-binding Rossmann-fold domains"/>
    <property type="match status" value="1"/>
</dbReference>
<dbReference type="InterPro" id="IPR057326">
    <property type="entry name" value="KR_dom"/>
</dbReference>
<feature type="domain" description="Ketoreductase" evidence="4">
    <location>
        <begin position="6"/>
        <end position="194"/>
    </location>
</feature>
<dbReference type="PRINTS" id="PR00080">
    <property type="entry name" value="SDRFAMILY"/>
</dbReference>
<dbReference type="Gene3D" id="3.40.50.720">
    <property type="entry name" value="NAD(P)-binding Rossmann-like Domain"/>
    <property type="match status" value="1"/>
</dbReference>
<sequence>MHVAESVVLVTGGASGLGLATVEKFSAAGAGVVIADLPSSPGEEVAARLGDRVVFRATDVTSEEQVTAALDTARELGTLRIAVNCAGVSSAVKTVGRRGPFPLAEFDRVVRTNLVGTFNVLRLAAERIGEAEEVDGERGVVINTASIAAYDGQVGQVAYAASKGGIVGMTLPAARDLAPLKIRVVTIAPGMFHTPLLTDVPEKALAALGDQVAHPARFGRPEEYADLALHVAENAMLNAETIRLDGAVRLG</sequence>
<keyword evidence="6" id="KW-1185">Reference proteome</keyword>
<reference evidence="5 6" key="1">
    <citation type="submission" date="2016-05" db="EMBL/GenBank/DDBJ databases">
        <authorList>
            <person name="Gu J."/>
        </authorList>
    </citation>
    <scope>NUCLEOTIDE SEQUENCE [LARGE SCALE GENOMIC DNA]</scope>
    <source>
        <strain evidence="5 6">ACCC40021</strain>
    </source>
</reference>
<proteinExistence type="inferred from homology"/>
<comment type="similarity">
    <text evidence="1 3">Belongs to the short-chain dehydrogenases/reductases (SDR) family.</text>
</comment>
<organism evidence="5 6">
    <name type="scientific">Streptomyces alfalfae</name>
    <dbReference type="NCBI Taxonomy" id="1642299"/>
    <lineage>
        <taxon>Bacteria</taxon>
        <taxon>Bacillati</taxon>
        <taxon>Actinomycetota</taxon>
        <taxon>Actinomycetes</taxon>
        <taxon>Kitasatosporales</taxon>
        <taxon>Streptomycetaceae</taxon>
        <taxon>Streptomyces</taxon>
    </lineage>
</organism>
<dbReference type="InterPro" id="IPR036291">
    <property type="entry name" value="NAD(P)-bd_dom_sf"/>
</dbReference>
<name>A0ABN4VDX3_9ACTN</name>
<evidence type="ECO:0000256" key="3">
    <source>
        <dbReference type="RuleBase" id="RU000363"/>
    </source>
</evidence>
<evidence type="ECO:0000313" key="5">
    <source>
        <dbReference type="EMBL" id="APY85671.1"/>
    </source>
</evidence>
<evidence type="ECO:0000256" key="1">
    <source>
        <dbReference type="ARBA" id="ARBA00006484"/>
    </source>
</evidence>
<evidence type="ECO:0000259" key="4">
    <source>
        <dbReference type="SMART" id="SM00822"/>
    </source>
</evidence>
<protein>
    <submittedName>
        <fullName evidence="5">3-hydroxy-2-methylbutyryl-CoA dehydrogenase</fullName>
    </submittedName>
</protein>
<keyword evidence="2" id="KW-0560">Oxidoreductase</keyword>
<dbReference type="Pfam" id="PF00106">
    <property type="entry name" value="adh_short"/>
    <property type="match status" value="1"/>
</dbReference>
<gene>
    <name evidence="5" type="ORF">A7J05_08055</name>
</gene>
<evidence type="ECO:0000313" key="6">
    <source>
        <dbReference type="Proteomes" id="UP000187191"/>
    </source>
</evidence>
<dbReference type="PROSITE" id="PS00061">
    <property type="entry name" value="ADH_SHORT"/>
    <property type="match status" value="1"/>
</dbReference>
<dbReference type="PANTHER" id="PTHR43658:SF8">
    <property type="entry name" value="17-BETA-HYDROXYSTEROID DEHYDROGENASE 14-RELATED"/>
    <property type="match status" value="1"/>
</dbReference>
<dbReference type="SMART" id="SM00822">
    <property type="entry name" value="PKS_KR"/>
    <property type="match status" value="1"/>
</dbReference>